<sequence length="252" mass="28806">MCGKVFSMGKKVAFNHLPKIHHKRKKISNVCKCKTHPYTLAINRIDDILARHPDPEFSHRHRKIFDKYLDDIYSRWGLPNLSEVDSEIQTQGQRQLSPNPSYSLWIRLLAQALNACSHVTYVYCISLDALHCKKFQSDFNKASKQGHIDMVNIPYLQKKLITALKDNPVFRDHARKPDSDLLLDTRLIKGLCTLLRNYGDNKFGTPGGDEGDAYRDITGKLVSQLPGTRNDFMLTLNIKFVAGYNSRTSSEL</sequence>
<dbReference type="EMBL" id="CAEY01000463">
    <property type="status" value="NOT_ANNOTATED_CDS"/>
    <property type="molecule type" value="Genomic_DNA"/>
</dbReference>
<name>T1JSP7_TETUR</name>
<protein>
    <submittedName>
        <fullName evidence="1">Uncharacterized protein</fullName>
    </submittedName>
</protein>
<evidence type="ECO:0000313" key="1">
    <source>
        <dbReference type="EnsemblMetazoa" id="tetur01g11290.1"/>
    </source>
</evidence>
<dbReference type="Proteomes" id="UP000015104">
    <property type="component" value="Unassembled WGS sequence"/>
</dbReference>
<dbReference type="AlphaFoldDB" id="T1JSP7"/>
<organism evidence="1 2">
    <name type="scientific">Tetranychus urticae</name>
    <name type="common">Two-spotted spider mite</name>
    <dbReference type="NCBI Taxonomy" id="32264"/>
    <lineage>
        <taxon>Eukaryota</taxon>
        <taxon>Metazoa</taxon>
        <taxon>Ecdysozoa</taxon>
        <taxon>Arthropoda</taxon>
        <taxon>Chelicerata</taxon>
        <taxon>Arachnida</taxon>
        <taxon>Acari</taxon>
        <taxon>Acariformes</taxon>
        <taxon>Trombidiformes</taxon>
        <taxon>Prostigmata</taxon>
        <taxon>Eleutherengona</taxon>
        <taxon>Raphignathae</taxon>
        <taxon>Tetranychoidea</taxon>
        <taxon>Tetranychidae</taxon>
        <taxon>Tetranychus</taxon>
    </lineage>
</organism>
<evidence type="ECO:0000313" key="2">
    <source>
        <dbReference type="Proteomes" id="UP000015104"/>
    </source>
</evidence>
<reference evidence="2" key="1">
    <citation type="submission" date="2011-08" db="EMBL/GenBank/DDBJ databases">
        <authorList>
            <person name="Rombauts S."/>
        </authorList>
    </citation>
    <scope>NUCLEOTIDE SEQUENCE</scope>
    <source>
        <strain evidence="2">London</strain>
    </source>
</reference>
<dbReference type="EnsemblMetazoa" id="tetur01g11290.1">
    <property type="protein sequence ID" value="tetur01g11290.1"/>
    <property type="gene ID" value="tetur01g11290"/>
</dbReference>
<accession>T1JSP7</accession>
<keyword evidence="2" id="KW-1185">Reference proteome</keyword>
<proteinExistence type="predicted"/>
<dbReference type="HOGENOM" id="CLU_1103974_0_0_1"/>
<reference evidence="1" key="2">
    <citation type="submission" date="2015-06" db="UniProtKB">
        <authorList>
            <consortium name="EnsemblMetazoa"/>
        </authorList>
    </citation>
    <scope>IDENTIFICATION</scope>
</reference>